<organism evidence="5 6">
    <name type="scientific">Candidatus Terraquivivens tikiterensis</name>
    <dbReference type="NCBI Taxonomy" id="1980982"/>
    <lineage>
        <taxon>Archaea</taxon>
        <taxon>Nitrososphaerota</taxon>
        <taxon>Candidatus Wolframiiraptoraceae</taxon>
        <taxon>Candidatus Terraquivivens</taxon>
    </lineage>
</organism>
<evidence type="ECO:0000256" key="1">
    <source>
        <dbReference type="ARBA" id="ARBA00001946"/>
    </source>
</evidence>
<dbReference type="InterPro" id="IPR029065">
    <property type="entry name" value="Enolase_C-like"/>
</dbReference>
<evidence type="ECO:0000313" key="6">
    <source>
        <dbReference type="Proteomes" id="UP000244066"/>
    </source>
</evidence>
<dbReference type="Proteomes" id="UP000244066">
    <property type="component" value="Unassembled WGS sequence"/>
</dbReference>
<dbReference type="GO" id="GO:0016836">
    <property type="term" value="F:hydro-lyase activity"/>
    <property type="evidence" value="ECO:0007669"/>
    <property type="project" value="TreeGrafter"/>
</dbReference>
<dbReference type="InterPro" id="IPR018110">
    <property type="entry name" value="Mandel_Rmase/mucon_lact_enz_CS"/>
</dbReference>
<dbReference type="Pfam" id="PF13378">
    <property type="entry name" value="MR_MLE_C"/>
    <property type="match status" value="1"/>
</dbReference>
<proteinExistence type="predicted"/>
<dbReference type="InterPro" id="IPR029017">
    <property type="entry name" value="Enolase-like_N"/>
</dbReference>
<comment type="cofactor">
    <cofactor evidence="1">
        <name>Mg(2+)</name>
        <dbReference type="ChEBI" id="CHEBI:18420"/>
    </cofactor>
</comment>
<evidence type="ECO:0000313" key="5">
    <source>
        <dbReference type="EMBL" id="PUA31041.1"/>
    </source>
</evidence>
<evidence type="ECO:0000256" key="2">
    <source>
        <dbReference type="ARBA" id="ARBA00022723"/>
    </source>
</evidence>
<dbReference type="AlphaFoldDB" id="A0A2R7Y0I7"/>
<dbReference type="CDD" id="cd03316">
    <property type="entry name" value="MR_like"/>
    <property type="match status" value="1"/>
</dbReference>
<dbReference type="SUPFAM" id="SSF54826">
    <property type="entry name" value="Enolase N-terminal domain-like"/>
    <property type="match status" value="1"/>
</dbReference>
<dbReference type="SFLD" id="SFLDS00001">
    <property type="entry name" value="Enolase"/>
    <property type="match status" value="1"/>
</dbReference>
<dbReference type="InterPro" id="IPR046945">
    <property type="entry name" value="RHMD-like"/>
</dbReference>
<gene>
    <name evidence="5" type="ORF">B9J98_08000</name>
</gene>
<feature type="domain" description="Mandelate racemase/muconate lactonizing enzyme C-terminal" evidence="4">
    <location>
        <begin position="141"/>
        <end position="237"/>
    </location>
</feature>
<dbReference type="PANTHER" id="PTHR13794:SF58">
    <property type="entry name" value="MITOCHONDRIAL ENOLASE SUPERFAMILY MEMBER 1"/>
    <property type="match status" value="1"/>
</dbReference>
<name>A0A2R7Y0I7_9ARCH</name>
<dbReference type="GO" id="GO:0009063">
    <property type="term" value="P:amino acid catabolic process"/>
    <property type="evidence" value="ECO:0007669"/>
    <property type="project" value="InterPro"/>
</dbReference>
<dbReference type="Pfam" id="PF02746">
    <property type="entry name" value="MR_MLE_N"/>
    <property type="match status" value="1"/>
</dbReference>
<dbReference type="InterPro" id="IPR013342">
    <property type="entry name" value="Mandelate_racemase_C"/>
</dbReference>
<dbReference type="InterPro" id="IPR013341">
    <property type="entry name" value="Mandelate_racemase_N_dom"/>
</dbReference>
<dbReference type="GO" id="GO:0000287">
    <property type="term" value="F:magnesium ion binding"/>
    <property type="evidence" value="ECO:0007669"/>
    <property type="project" value="TreeGrafter"/>
</dbReference>
<dbReference type="EMBL" id="NDWU01000030">
    <property type="protein sequence ID" value="PUA31041.1"/>
    <property type="molecule type" value="Genomic_DNA"/>
</dbReference>
<evidence type="ECO:0000256" key="3">
    <source>
        <dbReference type="ARBA" id="ARBA00022842"/>
    </source>
</evidence>
<dbReference type="SUPFAM" id="SSF51604">
    <property type="entry name" value="Enolase C-terminal domain-like"/>
    <property type="match status" value="1"/>
</dbReference>
<accession>A0A2R7Y0I7</accession>
<dbReference type="Gene3D" id="3.30.390.10">
    <property type="entry name" value="Enolase-like, N-terminal domain"/>
    <property type="match status" value="1"/>
</dbReference>
<dbReference type="Gene3D" id="3.20.20.120">
    <property type="entry name" value="Enolase-like C-terminal domain"/>
    <property type="match status" value="1"/>
</dbReference>
<comment type="caution">
    <text evidence="5">The sequence shown here is derived from an EMBL/GenBank/DDBJ whole genome shotgun (WGS) entry which is preliminary data.</text>
</comment>
<evidence type="ECO:0000259" key="4">
    <source>
        <dbReference type="SMART" id="SM00922"/>
    </source>
</evidence>
<dbReference type="SMART" id="SM00922">
    <property type="entry name" value="MR_MLE"/>
    <property type="match status" value="1"/>
</dbReference>
<dbReference type="PANTHER" id="PTHR13794">
    <property type="entry name" value="ENOLASE SUPERFAMILY, MANDELATE RACEMASE"/>
    <property type="match status" value="1"/>
</dbReference>
<protein>
    <recommendedName>
        <fullName evidence="4">Mandelate racemase/muconate lactonizing enzyme C-terminal domain-containing protein</fullName>
    </recommendedName>
</protein>
<dbReference type="InterPro" id="IPR036849">
    <property type="entry name" value="Enolase-like_C_sf"/>
</dbReference>
<keyword evidence="3" id="KW-0460">Magnesium</keyword>
<keyword evidence="2" id="KW-0479">Metal-binding</keyword>
<sequence length="362" mass="40667">MKIESVKAFILKKPLDKPLITSKAELKERSTAIVQIKTKDGIEGLGEGVGVPNVIREIVERNFAPMLIGEDPFDVERLWRKMFQRLYWEPKGAWVCAISAVEMALWDIVGKALDVPVYKLLGGLYRDKIEAYASDIFWGDADEMAEKATSFVRQGFRYVKCHIGKGFGQDEARVRAMRKAIGYDAELMVDINCSYDRPTAIKFAEIFEENEVFWYEEPLPPFDLEGYRILKDYTDLPIATGENEFTKYGFRDMFLKGVVDYAMPDLARVGGILEGKKVSALAESFNVVCSPHVFSTGILLAATLHLMASTPGTELFELDTTGTGIIDELLAEPLEVRDGYVYVPKGPGLGVKLSERAKRYLE</sequence>
<dbReference type="PROSITE" id="PS00908">
    <property type="entry name" value="MR_MLE_1"/>
    <property type="match status" value="1"/>
</dbReference>
<dbReference type="SFLD" id="SFLDG00179">
    <property type="entry name" value="mandelate_racemase"/>
    <property type="match status" value="1"/>
</dbReference>
<reference evidence="5 6" key="1">
    <citation type="submission" date="2017-04" db="EMBL/GenBank/DDBJ databases">
        <title>Draft Aigarchaeota genome from a New Zealand hot spring.</title>
        <authorList>
            <person name="Reysenbach A.-L."/>
            <person name="Donaho J.A."/>
            <person name="Gerhart J."/>
            <person name="Kelley J.F."/>
            <person name="Kouba K."/>
            <person name="Podar M."/>
            <person name="Stott M."/>
        </authorList>
    </citation>
    <scope>NUCLEOTIDE SEQUENCE [LARGE SCALE GENOMIC DNA]</scope>
    <source>
        <strain evidence="5">NZ13_MG1</strain>
    </source>
</reference>
<dbReference type="GO" id="GO:0016052">
    <property type="term" value="P:carbohydrate catabolic process"/>
    <property type="evidence" value="ECO:0007669"/>
    <property type="project" value="TreeGrafter"/>
</dbReference>